<organism evidence="3 4">
    <name type="scientific">Iris pallida</name>
    <name type="common">Sweet iris</name>
    <dbReference type="NCBI Taxonomy" id="29817"/>
    <lineage>
        <taxon>Eukaryota</taxon>
        <taxon>Viridiplantae</taxon>
        <taxon>Streptophyta</taxon>
        <taxon>Embryophyta</taxon>
        <taxon>Tracheophyta</taxon>
        <taxon>Spermatophyta</taxon>
        <taxon>Magnoliopsida</taxon>
        <taxon>Liliopsida</taxon>
        <taxon>Asparagales</taxon>
        <taxon>Iridaceae</taxon>
        <taxon>Iridoideae</taxon>
        <taxon>Irideae</taxon>
        <taxon>Iris</taxon>
    </lineage>
</organism>
<name>A0AAX6E8H4_IRIPA</name>
<evidence type="ECO:0000313" key="4">
    <source>
        <dbReference type="Proteomes" id="UP001140949"/>
    </source>
</evidence>
<accession>A0AAX6E8H4</accession>
<feature type="region of interest" description="Disordered" evidence="1">
    <location>
        <begin position="1"/>
        <end position="24"/>
    </location>
</feature>
<evidence type="ECO:0000313" key="2">
    <source>
        <dbReference type="EMBL" id="KAJ6795783.1"/>
    </source>
</evidence>
<proteinExistence type="predicted"/>
<protein>
    <submittedName>
        <fullName evidence="3">Uncharacterized protein</fullName>
    </submittedName>
</protein>
<dbReference type="Proteomes" id="UP001140949">
    <property type="component" value="Unassembled WGS sequence"/>
</dbReference>
<dbReference type="EMBL" id="JANAVB010038748">
    <property type="protein sequence ID" value="KAJ6800437.1"/>
    <property type="molecule type" value="Genomic_DNA"/>
</dbReference>
<dbReference type="AlphaFoldDB" id="A0AAX6E8H4"/>
<evidence type="ECO:0000313" key="3">
    <source>
        <dbReference type="EMBL" id="KAJ6800437.1"/>
    </source>
</evidence>
<keyword evidence="4" id="KW-1185">Reference proteome</keyword>
<sequence>MEPFPSPLLSSRKGRNGSRTSQTWSIRRERYTRREQDWLLWTSARSISTAEACARRCCNRGCRRY</sequence>
<evidence type="ECO:0000256" key="1">
    <source>
        <dbReference type="SAM" id="MobiDB-lite"/>
    </source>
</evidence>
<reference evidence="3" key="2">
    <citation type="submission" date="2023-04" db="EMBL/GenBank/DDBJ databases">
        <authorList>
            <person name="Bruccoleri R.E."/>
            <person name="Oakeley E.J."/>
            <person name="Faust A.-M."/>
            <person name="Dessus-Babus S."/>
            <person name="Altorfer M."/>
            <person name="Burckhardt D."/>
            <person name="Oertli M."/>
            <person name="Naumann U."/>
            <person name="Petersen F."/>
            <person name="Wong J."/>
        </authorList>
    </citation>
    <scope>NUCLEOTIDE SEQUENCE</scope>
    <source>
        <strain evidence="3">GSM-AAB239-AS_SAM_17_03QT</strain>
        <tissue evidence="3">Leaf</tissue>
    </source>
</reference>
<gene>
    <name evidence="3" type="ORF">M6B38_109755</name>
    <name evidence="2" type="ORF">M6B38_224480</name>
</gene>
<reference evidence="3" key="1">
    <citation type="journal article" date="2023" name="GigaByte">
        <title>Genome assembly of the bearded iris, Iris pallida Lam.</title>
        <authorList>
            <person name="Bruccoleri R.E."/>
            <person name="Oakeley E.J."/>
            <person name="Faust A.M.E."/>
            <person name="Altorfer M."/>
            <person name="Dessus-Babus S."/>
            <person name="Burckhardt D."/>
            <person name="Oertli M."/>
            <person name="Naumann U."/>
            <person name="Petersen F."/>
            <person name="Wong J."/>
        </authorList>
    </citation>
    <scope>NUCLEOTIDE SEQUENCE</scope>
    <source>
        <strain evidence="3">GSM-AAB239-AS_SAM_17_03QT</strain>
    </source>
</reference>
<comment type="caution">
    <text evidence="3">The sequence shown here is derived from an EMBL/GenBank/DDBJ whole genome shotgun (WGS) entry which is preliminary data.</text>
</comment>
<dbReference type="EMBL" id="JANAVB010041814">
    <property type="protein sequence ID" value="KAJ6795783.1"/>
    <property type="molecule type" value="Genomic_DNA"/>
</dbReference>